<comment type="caution">
    <text evidence="3">The sequence shown here is derived from an EMBL/GenBank/DDBJ whole genome shotgun (WGS) entry which is preliminary data.</text>
</comment>
<keyword evidence="4" id="KW-1185">Reference proteome</keyword>
<dbReference type="EMBL" id="JACRSV010000002">
    <property type="protein sequence ID" value="MBC8560216.1"/>
    <property type="molecule type" value="Genomic_DNA"/>
</dbReference>
<evidence type="ECO:0000259" key="2">
    <source>
        <dbReference type="PROSITE" id="PS50943"/>
    </source>
</evidence>
<dbReference type="InterPro" id="IPR001387">
    <property type="entry name" value="Cro/C1-type_HTH"/>
</dbReference>
<dbReference type="SMART" id="SM00530">
    <property type="entry name" value="HTH_XRE"/>
    <property type="match status" value="1"/>
</dbReference>
<gene>
    <name evidence="3" type="ORF">H8710_09065</name>
</gene>
<keyword evidence="1" id="KW-0238">DNA-binding</keyword>
<dbReference type="PANTHER" id="PTHR46558">
    <property type="entry name" value="TRACRIPTIONAL REGULATORY PROTEIN-RELATED-RELATED"/>
    <property type="match status" value="1"/>
</dbReference>
<feature type="domain" description="HTH cro/C1-type" evidence="2">
    <location>
        <begin position="6"/>
        <end position="60"/>
    </location>
</feature>
<proteinExistence type="predicted"/>
<dbReference type="SUPFAM" id="SSF47413">
    <property type="entry name" value="lambda repressor-like DNA-binding domains"/>
    <property type="match status" value="1"/>
</dbReference>
<evidence type="ECO:0000313" key="3">
    <source>
        <dbReference type="EMBL" id="MBC8560216.1"/>
    </source>
</evidence>
<dbReference type="Pfam" id="PF01381">
    <property type="entry name" value="HTH_3"/>
    <property type="match status" value="1"/>
</dbReference>
<dbReference type="InterPro" id="IPR010982">
    <property type="entry name" value="Lambda_DNA-bd_dom_sf"/>
</dbReference>
<dbReference type="AlphaFoldDB" id="A0A926E6S8"/>
<name>A0A926E6S8_9FIRM</name>
<dbReference type="PANTHER" id="PTHR46558:SF14">
    <property type="entry name" value="HTH-TYPE TRANSCRIPTIONAL REGULATOR ANSR"/>
    <property type="match status" value="1"/>
</dbReference>
<dbReference type="GO" id="GO:0003677">
    <property type="term" value="F:DNA binding"/>
    <property type="evidence" value="ECO:0007669"/>
    <property type="project" value="UniProtKB-KW"/>
</dbReference>
<evidence type="ECO:0000313" key="4">
    <source>
        <dbReference type="Proteomes" id="UP000610760"/>
    </source>
</evidence>
<evidence type="ECO:0000256" key="1">
    <source>
        <dbReference type="ARBA" id="ARBA00023125"/>
    </source>
</evidence>
<protein>
    <submittedName>
        <fullName evidence="3">Helix-turn-helix transcriptional regulator</fullName>
    </submittedName>
</protein>
<dbReference type="Gene3D" id="1.10.260.40">
    <property type="entry name" value="lambda repressor-like DNA-binding domains"/>
    <property type="match status" value="1"/>
</dbReference>
<dbReference type="Proteomes" id="UP000610760">
    <property type="component" value="Unassembled WGS sequence"/>
</dbReference>
<organism evidence="3 4">
    <name type="scientific">Fumia xinanensis</name>
    <dbReference type="NCBI Taxonomy" id="2763659"/>
    <lineage>
        <taxon>Bacteria</taxon>
        <taxon>Bacillati</taxon>
        <taxon>Bacillota</taxon>
        <taxon>Clostridia</taxon>
        <taxon>Eubacteriales</taxon>
        <taxon>Oscillospiraceae</taxon>
        <taxon>Fumia</taxon>
    </lineage>
</organism>
<accession>A0A926E6S8</accession>
<dbReference type="PROSITE" id="PS50943">
    <property type="entry name" value="HTH_CROC1"/>
    <property type="match status" value="1"/>
</dbReference>
<dbReference type="CDD" id="cd00093">
    <property type="entry name" value="HTH_XRE"/>
    <property type="match status" value="1"/>
</dbReference>
<reference evidence="3" key="1">
    <citation type="submission" date="2020-08" db="EMBL/GenBank/DDBJ databases">
        <title>Genome public.</title>
        <authorList>
            <person name="Liu C."/>
            <person name="Sun Q."/>
        </authorList>
    </citation>
    <scope>NUCLEOTIDE SEQUENCE</scope>
    <source>
        <strain evidence="3">NSJ-33</strain>
    </source>
</reference>
<sequence>MTFHRMKDLRDDRDWTQQDVADRLSVSRRAYGAYETGERTVPVNVVITLAKIYNVSTDYILGLTDERKPYPRAKR</sequence>